<organism evidence="2 3">
    <name type="scientific">Candidatus Brennerbacteria bacterium CG11_big_fil_rev_8_21_14_0_20_43_10</name>
    <dbReference type="NCBI Taxonomy" id="1974523"/>
    <lineage>
        <taxon>Bacteria</taxon>
        <taxon>Candidatus Brenneribacteriota</taxon>
    </lineage>
</organism>
<protein>
    <recommendedName>
        <fullName evidence="4">Peptidase S74 domain-containing protein</fullName>
    </recommendedName>
</protein>
<proteinExistence type="predicted"/>
<accession>A0A2H0PWX0</accession>
<feature type="non-terminal residue" evidence="2">
    <location>
        <position position="1"/>
    </location>
</feature>
<comment type="caution">
    <text evidence="2">The sequence shown here is derived from an EMBL/GenBank/DDBJ whole genome shotgun (WGS) entry which is preliminary data.</text>
</comment>
<evidence type="ECO:0000256" key="1">
    <source>
        <dbReference type="SAM" id="Coils"/>
    </source>
</evidence>
<dbReference type="AlphaFoldDB" id="A0A2H0PWX0"/>
<name>A0A2H0PWX0_9BACT</name>
<dbReference type="EMBL" id="PCXE01000018">
    <property type="protein sequence ID" value="PIR26562.1"/>
    <property type="molecule type" value="Genomic_DNA"/>
</dbReference>
<keyword evidence="1" id="KW-0175">Coiled coil</keyword>
<gene>
    <name evidence="2" type="ORF">COV41_01200</name>
</gene>
<dbReference type="Proteomes" id="UP000236846">
    <property type="component" value="Unassembled WGS sequence"/>
</dbReference>
<evidence type="ECO:0000313" key="3">
    <source>
        <dbReference type="Proteomes" id="UP000236846"/>
    </source>
</evidence>
<feature type="coiled-coil region" evidence="1">
    <location>
        <begin position="179"/>
        <end position="206"/>
    </location>
</feature>
<sequence>SFEVGDLLSITESSESAQATESARFTKSQKAYDQNIVGVAEYNETDGYRPTFAGVFETKVSTINGSIKAGDPITSSDIPGVGMKATKAGQIIGKTLEPYDNPDPNVIGKILVFINLSWYDPDVYLTSTGELKIVASGSSYIAQHTTTGNIIDKIGAFAELVTGKLRVGLIETKKLIVDGVDLLQEMRELKAENNALQARIEAIESKLK</sequence>
<evidence type="ECO:0000313" key="2">
    <source>
        <dbReference type="EMBL" id="PIR26562.1"/>
    </source>
</evidence>
<reference evidence="2 3" key="1">
    <citation type="submission" date="2017-09" db="EMBL/GenBank/DDBJ databases">
        <title>Depth-based differentiation of microbial function through sediment-hosted aquifers and enrichment of novel symbionts in the deep terrestrial subsurface.</title>
        <authorList>
            <person name="Probst A.J."/>
            <person name="Ladd B."/>
            <person name="Jarett J.K."/>
            <person name="Geller-Mcgrath D.E."/>
            <person name="Sieber C.M."/>
            <person name="Emerson J.B."/>
            <person name="Anantharaman K."/>
            <person name="Thomas B.C."/>
            <person name="Malmstrom R."/>
            <person name="Stieglmeier M."/>
            <person name="Klingl A."/>
            <person name="Woyke T."/>
            <person name="Ryan C.M."/>
            <person name="Banfield J.F."/>
        </authorList>
    </citation>
    <scope>NUCLEOTIDE SEQUENCE [LARGE SCALE GENOMIC DNA]</scope>
    <source>
        <strain evidence="2">CG11_big_fil_rev_8_21_14_0_20_43_10</strain>
    </source>
</reference>
<evidence type="ECO:0008006" key="4">
    <source>
        <dbReference type="Google" id="ProtNLM"/>
    </source>
</evidence>